<keyword evidence="2 5" id="KW-0812">Transmembrane</keyword>
<keyword evidence="3 5" id="KW-1133">Transmembrane helix</keyword>
<reference evidence="7" key="1">
    <citation type="submission" date="2009-02" db="EMBL/GenBank/DDBJ databases">
        <title>The Genome Sequence of Shigella sp. D9.</title>
        <authorList>
            <consortium name="The Broad Institute Genome Sequencing Platform"/>
            <person name="Ward D."/>
            <person name="Young S.K."/>
            <person name="Kodira C.D."/>
            <person name="Zeng Q."/>
            <person name="Koehrsen M."/>
            <person name="Alvarado L."/>
            <person name="Berlin A."/>
            <person name="Borenstein D."/>
            <person name="Chen Z."/>
            <person name="Engels R."/>
            <person name="Freedman E."/>
            <person name="Gellesch M."/>
            <person name="Goldberg J."/>
            <person name="Griggs A."/>
            <person name="Gujja S."/>
            <person name="Heiman D."/>
            <person name="Hepburn T."/>
            <person name="Howarth C."/>
            <person name="Jen D."/>
            <person name="Larson L."/>
            <person name="Lewis B."/>
            <person name="Mehta T."/>
            <person name="Park D."/>
            <person name="Pearson M."/>
            <person name="Roberts A."/>
            <person name="Saif S."/>
            <person name="Shea T."/>
            <person name="Shenoy N."/>
            <person name="Sisk P."/>
            <person name="Stolte C."/>
            <person name="Sykes S."/>
            <person name="Walk T."/>
            <person name="White J."/>
            <person name="Yandava C."/>
            <person name="Allen-Vercoe E."/>
            <person name="Strauss J."/>
            <person name="Sibley C."/>
            <person name="White A."/>
            <person name="Ambrose C."/>
            <person name="Lander E."/>
            <person name="Nusbaum C."/>
            <person name="Galagan J."/>
            <person name="Birren B."/>
        </authorList>
    </citation>
    <scope>NUCLEOTIDE SEQUENCE [LARGE SCALE GENOMIC DNA]</scope>
    <source>
        <strain evidence="7">D11</strain>
    </source>
</reference>
<dbReference type="GO" id="GO:0016020">
    <property type="term" value="C:membrane"/>
    <property type="evidence" value="ECO:0007669"/>
    <property type="project" value="UniProtKB-SubCell"/>
</dbReference>
<protein>
    <recommendedName>
        <fullName evidence="8">CvpA family protein</fullName>
    </recommendedName>
</protein>
<comment type="caution">
    <text evidence="6">The sequence shown here is derived from an EMBL/GenBank/DDBJ whole genome shotgun (WGS) entry which is preliminary data.</text>
</comment>
<evidence type="ECO:0000256" key="3">
    <source>
        <dbReference type="ARBA" id="ARBA00022989"/>
    </source>
</evidence>
<dbReference type="EMBL" id="ACDS02000048">
    <property type="protein sequence ID" value="KMV75971.1"/>
    <property type="molecule type" value="Genomic_DNA"/>
</dbReference>
<dbReference type="GO" id="GO:0009403">
    <property type="term" value="P:toxin biosynthetic process"/>
    <property type="evidence" value="ECO:0007669"/>
    <property type="project" value="InterPro"/>
</dbReference>
<accession>A0A0K9CP24</accession>
<feature type="transmembrane region" description="Helical" evidence="5">
    <location>
        <begin position="6"/>
        <end position="23"/>
    </location>
</feature>
<dbReference type="Pfam" id="PF02674">
    <property type="entry name" value="Colicin_V"/>
    <property type="match status" value="1"/>
</dbReference>
<organism evidence="6 7">
    <name type="scientific">Fusobacterium animalis D11</name>
    <dbReference type="NCBI Taxonomy" id="556264"/>
    <lineage>
        <taxon>Bacteria</taxon>
        <taxon>Fusobacteriati</taxon>
        <taxon>Fusobacteriota</taxon>
        <taxon>Fusobacteriia</taxon>
        <taxon>Fusobacteriales</taxon>
        <taxon>Fusobacteriaceae</taxon>
        <taxon>Fusobacterium</taxon>
    </lineage>
</organism>
<evidence type="ECO:0000313" key="7">
    <source>
        <dbReference type="Proteomes" id="UP000004650"/>
    </source>
</evidence>
<evidence type="ECO:0000256" key="4">
    <source>
        <dbReference type="ARBA" id="ARBA00023136"/>
    </source>
</evidence>
<feature type="transmembrane region" description="Helical" evidence="5">
    <location>
        <begin position="105"/>
        <end position="124"/>
    </location>
</feature>
<comment type="subcellular location">
    <subcellularLocation>
        <location evidence="1">Membrane</location>
        <topology evidence="1">Multi-pass membrane protein</topology>
    </subcellularLocation>
</comment>
<sequence length="187" mass="21250">MYLDILILIIFILGIFSGIKNGIFVEIISVFGFAVNLLITKIYTPVVLKFLKRSDASFENNYIITYIVTFITVYLVVSMILVFVKKAFKGLKKGFFNKTMGGIAGFVKALIVSLVIILVYTYSIKLVPSLEKYSQGSSAISIFYEIVPTFETYIPDILVEDFNKNATKKLLKKILIQCYKVNYENNK</sequence>
<feature type="transmembrane region" description="Helical" evidence="5">
    <location>
        <begin position="63"/>
        <end position="84"/>
    </location>
</feature>
<evidence type="ECO:0008006" key="8">
    <source>
        <dbReference type="Google" id="ProtNLM"/>
    </source>
</evidence>
<keyword evidence="4 5" id="KW-0472">Membrane</keyword>
<gene>
    <name evidence="6" type="ORF">PSAG_04651</name>
</gene>
<dbReference type="InterPro" id="IPR003825">
    <property type="entry name" value="Colicin-V_CvpA"/>
</dbReference>
<dbReference type="AlphaFoldDB" id="A0A0K9CP24"/>
<dbReference type="PANTHER" id="PTHR37306:SF1">
    <property type="entry name" value="COLICIN V PRODUCTION PROTEIN"/>
    <property type="match status" value="1"/>
</dbReference>
<name>A0A0K9CP24_9FUSO</name>
<evidence type="ECO:0000256" key="2">
    <source>
        <dbReference type="ARBA" id="ARBA00022692"/>
    </source>
</evidence>
<proteinExistence type="predicted"/>
<dbReference type="Proteomes" id="UP000004650">
    <property type="component" value="Unassembled WGS sequence"/>
</dbReference>
<dbReference type="PANTHER" id="PTHR37306">
    <property type="entry name" value="COLICIN V PRODUCTION PROTEIN"/>
    <property type="match status" value="1"/>
</dbReference>
<reference evidence="6 7" key="2">
    <citation type="submission" date="2013-10" db="EMBL/GenBank/DDBJ databases">
        <title>The Genome Sequence of Fusobacterium nucleatum subsp. animalis D11.</title>
        <authorList>
            <consortium name="The Broad Institute Genomics Platform"/>
            <person name="Earl A."/>
            <person name="Ward D."/>
            <person name="Feldgarden M."/>
            <person name="Gevers D."/>
            <person name="Kostic A."/>
            <person name="Garrett W."/>
            <person name="Young S.K."/>
            <person name="Zeng Q."/>
            <person name="Gargeya S."/>
            <person name="Fitzgerald M."/>
            <person name="Abouelleil A."/>
            <person name="Alvarado L."/>
            <person name="Berlin A.M."/>
            <person name="Chapman S.B."/>
            <person name="Gainer-Dewar J."/>
            <person name="Goldberg J."/>
            <person name="Gnerre S."/>
            <person name="Griggs A."/>
            <person name="Gujja S."/>
            <person name="Hansen M."/>
            <person name="Howarth C."/>
            <person name="Imamovic A."/>
            <person name="Ireland A."/>
            <person name="Larimer J."/>
            <person name="McCowan C."/>
            <person name="Murphy C."/>
            <person name="Pearson M."/>
            <person name="Poon T.W."/>
            <person name="Priest M."/>
            <person name="Roberts A."/>
            <person name="Saif S."/>
            <person name="Shea T."/>
            <person name="Sykes S."/>
            <person name="Wortman J."/>
            <person name="Nusbaum C."/>
            <person name="Birren B."/>
        </authorList>
    </citation>
    <scope>NUCLEOTIDE SEQUENCE [LARGE SCALE GENOMIC DNA]</scope>
    <source>
        <strain evidence="6 7">D11</strain>
    </source>
</reference>
<evidence type="ECO:0000256" key="1">
    <source>
        <dbReference type="ARBA" id="ARBA00004141"/>
    </source>
</evidence>
<evidence type="ECO:0000256" key="5">
    <source>
        <dbReference type="SAM" id="Phobius"/>
    </source>
</evidence>
<evidence type="ECO:0000313" key="6">
    <source>
        <dbReference type="EMBL" id="KMV75971.1"/>
    </source>
</evidence>